<dbReference type="EMBL" id="JABANE010000005">
    <property type="protein sequence ID" value="NME66847.1"/>
    <property type="molecule type" value="Genomic_DNA"/>
</dbReference>
<name>A0A7X9P0N7_9BACT</name>
<accession>A0A7X9P0N7</accession>
<dbReference type="RefSeq" id="WP_062615193.1">
    <property type="nucleotide sequence ID" value="NZ_JABANE010000005.1"/>
</dbReference>
<evidence type="ECO:0000313" key="2">
    <source>
        <dbReference type="Proteomes" id="UP000576082"/>
    </source>
</evidence>
<reference evidence="1 2" key="1">
    <citation type="submission" date="2020-04" db="EMBL/GenBank/DDBJ databases">
        <title>Flammeovirga sp. SR4, a novel species isolated from seawater.</title>
        <authorList>
            <person name="Wang X."/>
        </authorList>
    </citation>
    <scope>NUCLEOTIDE SEQUENCE [LARGE SCALE GENOMIC DNA]</scope>
    <source>
        <strain evidence="1 2">ATCC 23126</strain>
    </source>
</reference>
<gene>
    <name evidence="1" type="ORF">HHU12_02615</name>
</gene>
<evidence type="ECO:0000313" key="1">
    <source>
        <dbReference type="EMBL" id="NME66847.1"/>
    </source>
</evidence>
<dbReference type="AlphaFoldDB" id="A0A7X9P0N7"/>
<protein>
    <submittedName>
        <fullName evidence="1">Uncharacterized protein</fullName>
    </submittedName>
</protein>
<proteinExistence type="predicted"/>
<dbReference type="Proteomes" id="UP000576082">
    <property type="component" value="Unassembled WGS sequence"/>
</dbReference>
<keyword evidence="2" id="KW-1185">Reference proteome</keyword>
<sequence>MLVALGAEAVYAVTSEKNEVSVSVEKDVDQEEGQQKPTYNVLKDQSTAIPQSTETVNWCNVFVKTLPQLENFRLILKPVAKIKPTKEVVDTFLSTAVACIYTYYAAPNAP</sequence>
<comment type="caution">
    <text evidence="1">The sequence shown here is derived from an EMBL/GenBank/DDBJ whole genome shotgun (WGS) entry which is preliminary data.</text>
</comment>
<organism evidence="1 2">
    <name type="scientific">Flammeovirga aprica JL-4</name>
    <dbReference type="NCBI Taxonomy" id="694437"/>
    <lineage>
        <taxon>Bacteria</taxon>
        <taxon>Pseudomonadati</taxon>
        <taxon>Bacteroidota</taxon>
        <taxon>Cytophagia</taxon>
        <taxon>Cytophagales</taxon>
        <taxon>Flammeovirgaceae</taxon>
        <taxon>Flammeovirga</taxon>
    </lineage>
</organism>